<feature type="compositionally biased region" description="Polar residues" evidence="2">
    <location>
        <begin position="586"/>
        <end position="599"/>
    </location>
</feature>
<dbReference type="GO" id="GO:0003677">
    <property type="term" value="F:DNA binding"/>
    <property type="evidence" value="ECO:0007669"/>
    <property type="project" value="InterPro"/>
</dbReference>
<dbReference type="AlphaFoldDB" id="A0A9W8M0N2"/>
<evidence type="ECO:0000313" key="3">
    <source>
        <dbReference type="EMBL" id="KAJ2851382.1"/>
    </source>
</evidence>
<feature type="compositionally biased region" description="Polar residues" evidence="2">
    <location>
        <begin position="529"/>
        <end position="544"/>
    </location>
</feature>
<gene>
    <name evidence="3" type="ORF">IWW36_001149</name>
</gene>
<protein>
    <submittedName>
        <fullName evidence="3">Uncharacterized protein</fullName>
    </submittedName>
</protein>
<feature type="compositionally biased region" description="Polar residues" evidence="2">
    <location>
        <begin position="775"/>
        <end position="784"/>
    </location>
</feature>
<comment type="caution">
    <text evidence="3">The sequence shown here is derived from an EMBL/GenBank/DDBJ whole genome shotgun (WGS) entry which is preliminary data.</text>
</comment>
<feature type="coiled-coil region" evidence="1">
    <location>
        <begin position="794"/>
        <end position="828"/>
    </location>
</feature>
<dbReference type="Gene3D" id="1.10.443.20">
    <property type="entry name" value="Centromere DNA-binding protein complex CBF3 subunit, domain 2"/>
    <property type="match status" value="2"/>
</dbReference>
<reference evidence="3" key="1">
    <citation type="submission" date="2022-07" db="EMBL/GenBank/DDBJ databases">
        <title>Phylogenomic reconstructions and comparative analyses of Kickxellomycotina fungi.</title>
        <authorList>
            <person name="Reynolds N.K."/>
            <person name="Stajich J.E."/>
            <person name="Barry K."/>
            <person name="Grigoriev I.V."/>
            <person name="Crous P."/>
            <person name="Smith M.E."/>
        </authorList>
    </citation>
    <scope>NUCLEOTIDE SEQUENCE</scope>
    <source>
        <strain evidence="3">NRRL 1566</strain>
    </source>
</reference>
<feature type="compositionally biased region" description="Low complexity" evidence="2">
    <location>
        <begin position="696"/>
        <end position="710"/>
    </location>
</feature>
<evidence type="ECO:0000256" key="2">
    <source>
        <dbReference type="SAM" id="MobiDB-lite"/>
    </source>
</evidence>
<accession>A0A9W8M0N2</accession>
<feature type="compositionally biased region" description="Basic and acidic residues" evidence="2">
    <location>
        <begin position="745"/>
        <end position="774"/>
    </location>
</feature>
<feature type="region of interest" description="Disordered" evidence="2">
    <location>
        <begin position="692"/>
        <end position="793"/>
    </location>
</feature>
<sequence>MALYSKQDLKESQELYQDCEFISKKTRSIYAWRAALWVRYCKEHGLDFTVTEDKLINYLDWLFEIDLVNKINTKKNYVPDILRDHMGSVICLWRIQTGNNPDLVSPKEGTRYQAKWDEILRNYPRRERFQGRPHTHDSHLMDHRAGPSGMAASPHISNSGHHGNYGDGVYPPHPVRYHPSPNHHYHLQSWAQGPSMMPSHPPSVAPPYHQSHNFSRPSAIPPPVQMQFPVGITDKAELTWQLRWAQDLNWREAATRFVFTTAMSIWVDAADVISLRLGDIYFASSTMAPRLPASVLRIALSTISNTSARSSTASVSNTGAATSRQQFSIIRARNPLLCPWNALGTMLFYHWHISNSPPPTFADNAWQNSLVLPMQSSDAVEFPPTASGAGGFISPQMRTSLVRDLLPLHKLPVESIDERRTTSRFLDFILDLRIVILQDAAILRCCNEQLPQGFDVTSILSHPVFSSLEFAQFCETMQNNAADEIRILQYDLDTALYQPGRYDADRPMYIDGHNAGHAANEMPLLRQIPKTQSPLNPNSNNAIMNSPEGIPFSPVVSPSPPMPQPGDSSDASHFMDIGPKSESNVRRTPTSTPQQSVSHSLPARTPENWNDSRFGSNERAMSMSSMMPAASTSIGVSASTSGGNPMYSLPKRRHLGASAVSGSSSIVPSAPHHGSPYSMTSPKTYWRSHHMHRASRSPSRMMRSPAMSSRGLGPDKSMLPPIAQISQPPSVAGSPMQIDATSMDKNSDEGRQSTIHQQHETDPLIAKSDLRRSSDSTVDNSGDSHMSETREEITLAEIEQINRLRRENAQLRERMQHLEVTVAQKQAEVHEWMTRIENNISHARK</sequence>
<keyword evidence="4" id="KW-1185">Reference proteome</keyword>
<dbReference type="InterPro" id="IPR038279">
    <property type="entry name" value="Ndc10_dom2_sf"/>
</dbReference>
<dbReference type="OrthoDB" id="5584977at2759"/>
<dbReference type="Proteomes" id="UP001139887">
    <property type="component" value="Unassembled WGS sequence"/>
</dbReference>
<proteinExistence type="predicted"/>
<dbReference type="EMBL" id="JANBUW010000013">
    <property type="protein sequence ID" value="KAJ2851382.1"/>
    <property type="molecule type" value="Genomic_DNA"/>
</dbReference>
<evidence type="ECO:0000256" key="1">
    <source>
        <dbReference type="SAM" id="Coils"/>
    </source>
</evidence>
<feature type="region of interest" description="Disordered" evidence="2">
    <location>
        <begin position="529"/>
        <end position="616"/>
    </location>
</feature>
<name>A0A9W8M0N2_9FUNG</name>
<feature type="region of interest" description="Disordered" evidence="2">
    <location>
        <begin position="146"/>
        <end position="165"/>
    </location>
</feature>
<organism evidence="3 4">
    <name type="scientific">Coemansia brasiliensis</name>
    <dbReference type="NCBI Taxonomy" id="2650707"/>
    <lineage>
        <taxon>Eukaryota</taxon>
        <taxon>Fungi</taxon>
        <taxon>Fungi incertae sedis</taxon>
        <taxon>Zoopagomycota</taxon>
        <taxon>Kickxellomycotina</taxon>
        <taxon>Kickxellomycetes</taxon>
        <taxon>Kickxellales</taxon>
        <taxon>Kickxellaceae</taxon>
        <taxon>Coemansia</taxon>
    </lineage>
</organism>
<evidence type="ECO:0000313" key="4">
    <source>
        <dbReference type="Proteomes" id="UP001139887"/>
    </source>
</evidence>
<keyword evidence="1" id="KW-0175">Coiled coil</keyword>